<evidence type="ECO:0000313" key="3">
    <source>
        <dbReference type="Proteomes" id="UP001163046"/>
    </source>
</evidence>
<organism evidence="2 3">
    <name type="scientific">Desmophyllum pertusum</name>
    <dbReference type="NCBI Taxonomy" id="174260"/>
    <lineage>
        <taxon>Eukaryota</taxon>
        <taxon>Metazoa</taxon>
        <taxon>Cnidaria</taxon>
        <taxon>Anthozoa</taxon>
        <taxon>Hexacorallia</taxon>
        <taxon>Scleractinia</taxon>
        <taxon>Caryophylliina</taxon>
        <taxon>Caryophylliidae</taxon>
        <taxon>Desmophyllum</taxon>
    </lineage>
</organism>
<feature type="region of interest" description="Disordered" evidence="1">
    <location>
        <begin position="1"/>
        <end position="37"/>
    </location>
</feature>
<reference evidence="2" key="1">
    <citation type="submission" date="2023-01" db="EMBL/GenBank/DDBJ databases">
        <title>Genome assembly of the deep-sea coral Lophelia pertusa.</title>
        <authorList>
            <person name="Herrera S."/>
            <person name="Cordes E."/>
        </authorList>
    </citation>
    <scope>NUCLEOTIDE SEQUENCE</scope>
    <source>
        <strain evidence="2">USNM1676648</strain>
        <tissue evidence="2">Polyp</tissue>
    </source>
</reference>
<evidence type="ECO:0000256" key="1">
    <source>
        <dbReference type="SAM" id="MobiDB-lite"/>
    </source>
</evidence>
<gene>
    <name evidence="2" type="ORF">OS493_030753</name>
</gene>
<comment type="caution">
    <text evidence="2">The sequence shown here is derived from an EMBL/GenBank/DDBJ whole genome shotgun (WGS) entry which is preliminary data.</text>
</comment>
<accession>A0A9W9ZBS6</accession>
<proteinExistence type="predicted"/>
<keyword evidence="3" id="KW-1185">Reference proteome</keyword>
<feature type="compositionally biased region" description="Low complexity" evidence="1">
    <location>
        <begin position="124"/>
        <end position="133"/>
    </location>
</feature>
<sequence>MAQQMSNLQISSSQNQPPSSQQQNLGSWPPQPNTACNSLWKRWSSRLKKLHDISSWATAIQRSLNNSPSITTHGIPDGPAHKSTSRSSNDAHHAAPMNQPGFPPPSSTGAPPMGGMSQSPMGRPNPNQMQPMPNSYPGSQVSMSGPSFGGPAGAGLTGLSGPTLGQAAPPSGATGAGMSHSGIPGGRRMYPGHAPPSPVENQPSAGSMGMPSHTVSSGCGALACFKKMHVVV</sequence>
<feature type="region of interest" description="Disordered" evidence="1">
    <location>
        <begin position="66"/>
        <end position="213"/>
    </location>
</feature>
<evidence type="ECO:0000313" key="2">
    <source>
        <dbReference type="EMBL" id="KAJ7377154.1"/>
    </source>
</evidence>
<dbReference type="EMBL" id="MU826383">
    <property type="protein sequence ID" value="KAJ7377154.1"/>
    <property type="molecule type" value="Genomic_DNA"/>
</dbReference>
<name>A0A9W9ZBS6_9CNID</name>
<feature type="compositionally biased region" description="Gly residues" evidence="1">
    <location>
        <begin position="147"/>
        <end position="158"/>
    </location>
</feature>
<dbReference type="AlphaFoldDB" id="A0A9W9ZBS6"/>
<dbReference type="Proteomes" id="UP001163046">
    <property type="component" value="Unassembled WGS sequence"/>
</dbReference>
<feature type="compositionally biased region" description="Low complexity" evidence="1">
    <location>
        <begin position="1"/>
        <end position="27"/>
    </location>
</feature>
<protein>
    <submittedName>
        <fullName evidence="2">Uncharacterized protein</fullName>
    </submittedName>
</protein>